<proteinExistence type="predicted"/>
<evidence type="ECO:0008006" key="4">
    <source>
        <dbReference type="Google" id="ProtNLM"/>
    </source>
</evidence>
<name>A0A811Q0Q3_9POAL</name>
<evidence type="ECO:0000256" key="1">
    <source>
        <dbReference type="SAM" id="MobiDB-lite"/>
    </source>
</evidence>
<dbReference type="AlphaFoldDB" id="A0A811Q0Q3"/>
<dbReference type="PROSITE" id="PS00141">
    <property type="entry name" value="ASP_PROTEASE"/>
    <property type="match status" value="1"/>
</dbReference>
<dbReference type="InterPro" id="IPR001969">
    <property type="entry name" value="Aspartic_peptidase_AS"/>
</dbReference>
<dbReference type="InterPro" id="IPR021109">
    <property type="entry name" value="Peptidase_aspartic_dom_sf"/>
</dbReference>
<feature type="region of interest" description="Disordered" evidence="1">
    <location>
        <begin position="1"/>
        <end position="36"/>
    </location>
</feature>
<dbReference type="SUPFAM" id="SSF50630">
    <property type="entry name" value="Acid proteases"/>
    <property type="match status" value="1"/>
</dbReference>
<dbReference type="Gene3D" id="2.40.70.10">
    <property type="entry name" value="Acid Proteases"/>
    <property type="match status" value="1"/>
</dbReference>
<organism evidence="2 3">
    <name type="scientific">Miscanthus lutarioriparius</name>
    <dbReference type="NCBI Taxonomy" id="422564"/>
    <lineage>
        <taxon>Eukaryota</taxon>
        <taxon>Viridiplantae</taxon>
        <taxon>Streptophyta</taxon>
        <taxon>Embryophyta</taxon>
        <taxon>Tracheophyta</taxon>
        <taxon>Spermatophyta</taxon>
        <taxon>Magnoliopsida</taxon>
        <taxon>Liliopsida</taxon>
        <taxon>Poales</taxon>
        <taxon>Poaceae</taxon>
        <taxon>PACMAD clade</taxon>
        <taxon>Panicoideae</taxon>
        <taxon>Andropogonodae</taxon>
        <taxon>Andropogoneae</taxon>
        <taxon>Saccharinae</taxon>
        <taxon>Miscanthus</taxon>
    </lineage>
</organism>
<dbReference type="GO" id="GO:0004190">
    <property type="term" value="F:aspartic-type endopeptidase activity"/>
    <property type="evidence" value="ECO:0007669"/>
    <property type="project" value="InterPro"/>
</dbReference>
<feature type="region of interest" description="Disordered" evidence="1">
    <location>
        <begin position="41"/>
        <end position="60"/>
    </location>
</feature>
<dbReference type="Proteomes" id="UP000604825">
    <property type="component" value="Unassembled WGS sequence"/>
</dbReference>
<dbReference type="GO" id="GO:0006508">
    <property type="term" value="P:proteolysis"/>
    <property type="evidence" value="ECO:0007669"/>
    <property type="project" value="InterPro"/>
</dbReference>
<accession>A0A811Q0Q3</accession>
<reference evidence="2" key="1">
    <citation type="submission" date="2020-10" db="EMBL/GenBank/DDBJ databases">
        <authorList>
            <person name="Han B."/>
            <person name="Lu T."/>
            <person name="Zhao Q."/>
            <person name="Huang X."/>
            <person name="Zhao Y."/>
        </authorList>
    </citation>
    <scope>NUCLEOTIDE SEQUENCE</scope>
</reference>
<evidence type="ECO:0000313" key="3">
    <source>
        <dbReference type="Proteomes" id="UP000604825"/>
    </source>
</evidence>
<keyword evidence="3" id="KW-1185">Reference proteome</keyword>
<comment type="caution">
    <text evidence="2">The sequence shown here is derived from an EMBL/GenBank/DDBJ whole genome shotgun (WGS) entry which is preliminary data.</text>
</comment>
<feature type="compositionally biased region" description="Low complexity" evidence="1">
    <location>
        <begin position="41"/>
        <end position="55"/>
    </location>
</feature>
<dbReference type="EMBL" id="CAJGYO010000008">
    <property type="protein sequence ID" value="CAD6250128.1"/>
    <property type="molecule type" value="Genomic_DNA"/>
</dbReference>
<protein>
    <recommendedName>
        <fullName evidence="4">Peptidase A1 domain-containing protein</fullName>
    </recommendedName>
</protein>
<evidence type="ECO:0000313" key="2">
    <source>
        <dbReference type="EMBL" id="CAD6250128.1"/>
    </source>
</evidence>
<sequence length="122" mass="12323">MGLGEGQGVRASVLSPLTASSRPAASPCKLGGDGVARSTAATPAAVARARRPSPTGAHRNVSFTSINAETKSVAAEFAAVIDSGTSYTYLSDPEYTELATNFNSLVARGEPISAGGSMTFSL</sequence>
<gene>
    <name evidence="2" type="ORF">NCGR_LOCUS33922</name>
</gene>